<dbReference type="KEGG" id="soy:115885258"/>
<name>A0A6J2Y9P9_SITOR</name>
<dbReference type="InParanoid" id="A0A6J2Y9P9"/>
<accession>A0A6J2Y9P9</accession>
<gene>
    <name evidence="2" type="primary">LOC115885258</name>
</gene>
<evidence type="ECO:0000313" key="2">
    <source>
        <dbReference type="RefSeq" id="XP_030759966.1"/>
    </source>
</evidence>
<keyword evidence="1" id="KW-1185">Reference proteome</keyword>
<sequence>MEKFIVIKDSVKKVPRFGLTGRKTEFKIKPVPNGEDPIKWTKGAIEDILKKGVEGVAPSDQVGINFCSKDFTRGDGWINFKPASGVTFDDVWKMISGIYQSNSTGLNTETFCLDFARDITGYYYPGEDFAYILSPQPAPGPCPPQPLEQLWADQVGEVFMTIWADTTDKVVYVYYTTAQEENIDV</sequence>
<reference evidence="2" key="1">
    <citation type="submission" date="2025-08" db="UniProtKB">
        <authorList>
            <consortium name="RefSeq"/>
        </authorList>
    </citation>
    <scope>IDENTIFICATION</scope>
    <source>
        <tissue evidence="2">Gonads</tissue>
    </source>
</reference>
<dbReference type="OrthoDB" id="6723862at2759"/>
<organism evidence="1 2">
    <name type="scientific">Sitophilus oryzae</name>
    <name type="common">Rice weevil</name>
    <name type="synonym">Curculio oryzae</name>
    <dbReference type="NCBI Taxonomy" id="7048"/>
    <lineage>
        <taxon>Eukaryota</taxon>
        <taxon>Metazoa</taxon>
        <taxon>Ecdysozoa</taxon>
        <taxon>Arthropoda</taxon>
        <taxon>Hexapoda</taxon>
        <taxon>Insecta</taxon>
        <taxon>Pterygota</taxon>
        <taxon>Neoptera</taxon>
        <taxon>Endopterygota</taxon>
        <taxon>Coleoptera</taxon>
        <taxon>Polyphaga</taxon>
        <taxon>Cucujiformia</taxon>
        <taxon>Curculionidae</taxon>
        <taxon>Dryophthorinae</taxon>
        <taxon>Sitophilus</taxon>
    </lineage>
</organism>
<dbReference type="GeneID" id="115885258"/>
<evidence type="ECO:0000313" key="1">
    <source>
        <dbReference type="Proteomes" id="UP000504635"/>
    </source>
</evidence>
<dbReference type="AlphaFoldDB" id="A0A6J2Y9P9"/>
<dbReference type="Proteomes" id="UP000504635">
    <property type="component" value="Unplaced"/>
</dbReference>
<protein>
    <submittedName>
        <fullName evidence="2">Uncharacterized protein LOC115885258</fullName>
    </submittedName>
</protein>
<proteinExistence type="predicted"/>
<dbReference type="RefSeq" id="XP_030759966.1">
    <property type="nucleotide sequence ID" value="XM_030904106.1"/>
</dbReference>